<accession>A0A6M4IWG9</accession>
<keyword evidence="2" id="KW-1185">Reference proteome</keyword>
<dbReference type="PANTHER" id="PTHR10151">
    <property type="entry name" value="ECTONUCLEOTIDE PYROPHOSPHATASE/PHOSPHODIESTERASE"/>
    <property type="match status" value="1"/>
</dbReference>
<evidence type="ECO:0000313" key="2">
    <source>
        <dbReference type="Proteomes" id="UP000500938"/>
    </source>
</evidence>
<dbReference type="EMBL" id="CP053085">
    <property type="protein sequence ID" value="QJR37937.1"/>
    <property type="molecule type" value="Genomic_DNA"/>
</dbReference>
<dbReference type="RefSeq" id="WP_171227373.1">
    <property type="nucleotide sequence ID" value="NZ_CP053085.1"/>
</dbReference>
<evidence type="ECO:0000313" key="1">
    <source>
        <dbReference type="EMBL" id="QJR37937.1"/>
    </source>
</evidence>
<dbReference type="PANTHER" id="PTHR10151:SF120">
    <property type="entry name" value="BIS(5'-ADENOSYL)-TRIPHOSPHATASE"/>
    <property type="match status" value="1"/>
</dbReference>
<dbReference type="InterPro" id="IPR017850">
    <property type="entry name" value="Alkaline_phosphatase_core_sf"/>
</dbReference>
<evidence type="ECO:0008006" key="3">
    <source>
        <dbReference type="Google" id="ProtNLM"/>
    </source>
</evidence>
<sequence>MSDDTTVTTRLLLVVADGVRPDVLTEELDRGNLPAMARLRERGGLHTISTSFPSVTGPAYAPFVMGRHPASVGMPGLRWFDRARSLPWSYAQARSYSGIDIWHVDGDLDPRSPTLYDLVQPSLAGLMMIARGATHGRVGRGIGWSLRAGWAHFRGDARAWRHVEQAAVREFFRRFTRTRPILSMLGILSPDKLSHAFGSDSAVVRTAIGDVDAAIARAQAVATADGWAEGLRIWVVGDHGHAPVSEHDDLHGWLSGRGHQVLAHPKLGTRGADVALMVGGNAMGHVYLEPARRSRAWWPSLTTRWQSTLEAMLQRPSTGLLAVAMGADTVRVFHQRDGVADIVRSHAGHDARWSYAPIDGDPLQLGGSLPDLDANDAWLAGAASPYADALVQLSTLVPSPRAGDIVVSAAHGWDLRSRYEPTPHVSTHGALLREQMLVPLILDGPVTRLPQRTTDVVPSALDLLGVTSDIPFDGRSFLR</sequence>
<dbReference type="Pfam" id="PF01663">
    <property type="entry name" value="Phosphodiest"/>
    <property type="match status" value="1"/>
</dbReference>
<name>A0A6M4IWG9_9BACT</name>
<dbReference type="SUPFAM" id="SSF53649">
    <property type="entry name" value="Alkaline phosphatase-like"/>
    <property type="match status" value="1"/>
</dbReference>
<dbReference type="GO" id="GO:0016787">
    <property type="term" value="F:hydrolase activity"/>
    <property type="evidence" value="ECO:0007669"/>
    <property type="project" value="UniProtKB-ARBA"/>
</dbReference>
<dbReference type="InterPro" id="IPR002591">
    <property type="entry name" value="Phosphodiest/P_Trfase"/>
</dbReference>
<dbReference type="AlphaFoldDB" id="A0A6M4IWG9"/>
<dbReference type="Gene3D" id="3.40.720.10">
    <property type="entry name" value="Alkaline Phosphatase, subunit A"/>
    <property type="match status" value="1"/>
</dbReference>
<dbReference type="KEGG" id="ggr:HKW67_21610"/>
<reference evidence="1 2" key="1">
    <citation type="submission" date="2020-05" db="EMBL/GenBank/DDBJ databases">
        <title>Complete genome sequence of Gemmatimonas greenlandica TET16.</title>
        <authorList>
            <person name="Zeng Y."/>
        </authorList>
    </citation>
    <scope>NUCLEOTIDE SEQUENCE [LARGE SCALE GENOMIC DNA]</scope>
    <source>
        <strain evidence="1 2">TET16</strain>
    </source>
</reference>
<gene>
    <name evidence="1" type="ORF">HKW67_21610</name>
</gene>
<organism evidence="1 2">
    <name type="scientific">Gemmatimonas groenlandica</name>
    <dbReference type="NCBI Taxonomy" id="2732249"/>
    <lineage>
        <taxon>Bacteria</taxon>
        <taxon>Pseudomonadati</taxon>
        <taxon>Gemmatimonadota</taxon>
        <taxon>Gemmatimonadia</taxon>
        <taxon>Gemmatimonadales</taxon>
        <taxon>Gemmatimonadaceae</taxon>
        <taxon>Gemmatimonas</taxon>
    </lineage>
</organism>
<dbReference type="Proteomes" id="UP000500938">
    <property type="component" value="Chromosome"/>
</dbReference>
<proteinExistence type="predicted"/>
<protein>
    <recommendedName>
        <fullName evidence="3">Phosphodiesterase</fullName>
    </recommendedName>
</protein>